<dbReference type="PATRIC" id="fig|1547436.3.peg.2637"/>
<protein>
    <recommendedName>
        <fullName evidence="1">IgGFc-binding protein N-terminal domain-containing protein</fullName>
    </recommendedName>
</protein>
<dbReference type="InterPro" id="IPR035234">
    <property type="entry name" value="IgGFc-bd_N"/>
</dbReference>
<dbReference type="NCBIfam" id="TIGR04131">
    <property type="entry name" value="Bac_Flav_CTERM"/>
    <property type="match status" value="1"/>
</dbReference>
<dbReference type="STRING" id="346185.AAY42_12765"/>
<dbReference type="PANTHER" id="PTHR46534">
    <property type="entry name" value="IGGFC_BINDING DOMAIN-CONTAINING PROTEIN"/>
    <property type="match status" value="1"/>
</dbReference>
<accession>A0A0Q1BJ43</accession>
<evidence type="ECO:0000259" key="1">
    <source>
        <dbReference type="Pfam" id="PF17517"/>
    </source>
</evidence>
<organism evidence="2 3">
    <name type="scientific">Flagellimonas eckloniae</name>
    <dbReference type="NCBI Taxonomy" id="346185"/>
    <lineage>
        <taxon>Bacteria</taxon>
        <taxon>Pseudomonadati</taxon>
        <taxon>Bacteroidota</taxon>
        <taxon>Flavobacteriia</taxon>
        <taxon>Flavobacteriales</taxon>
        <taxon>Flavobacteriaceae</taxon>
        <taxon>Flagellimonas</taxon>
    </lineage>
</organism>
<feature type="domain" description="IgGFc-binding protein N-terminal" evidence="1">
    <location>
        <begin position="133"/>
        <end position="429"/>
    </location>
</feature>
<dbReference type="OrthoDB" id="9765926at2"/>
<dbReference type="Proteomes" id="UP000050827">
    <property type="component" value="Unassembled WGS sequence"/>
</dbReference>
<dbReference type="Pfam" id="PF17517">
    <property type="entry name" value="IgGFc_binding"/>
    <property type="match status" value="1"/>
</dbReference>
<dbReference type="InterPro" id="IPR026341">
    <property type="entry name" value="T9SS_type_B"/>
</dbReference>
<evidence type="ECO:0000313" key="2">
    <source>
        <dbReference type="EMBL" id="KQC30650.1"/>
    </source>
</evidence>
<reference evidence="2 3" key="1">
    <citation type="submission" date="2015-04" db="EMBL/GenBank/DDBJ databases">
        <title>Complete genome of flavobacterium.</title>
        <authorList>
            <person name="Kwon Y.M."/>
            <person name="Kim S.-J."/>
        </authorList>
    </citation>
    <scope>NUCLEOTIDE SEQUENCE [LARGE SCALE GENOMIC DNA]</scope>
    <source>
        <strain evidence="2 3">DK169</strain>
    </source>
</reference>
<comment type="caution">
    <text evidence="2">The sequence shown here is derived from an EMBL/GenBank/DDBJ whole genome shotgun (WGS) entry which is preliminary data.</text>
</comment>
<dbReference type="EMBL" id="LCTZ01000002">
    <property type="protein sequence ID" value="KQC30650.1"/>
    <property type="molecule type" value="Genomic_DNA"/>
</dbReference>
<keyword evidence="3" id="KW-1185">Reference proteome</keyword>
<dbReference type="RefSeq" id="WP_055395807.1">
    <property type="nucleotide sequence ID" value="NZ_LCTZ01000002.1"/>
</dbReference>
<sequence length="763" mass="83237">MAFFRICIYVVLAFSSIEAYSQLGNKHWLPPIHSRSSEDVEDHYVYLSTPSETPFEVTLRYGNTVISRTISAGIPTSILIGANKPSPIFTSDSELNTPLESKGIVLSGSEEFYASFRVRSPAQAGYLTTKGEAALGTSFRLGSLPQSSEVEDKNFFVGIMATEDNTVISISDYNNNVVFEGPNSPLGNTIDIILNEGESYAVSGYTTNPANYDGFIGALVTSDKPIVVNTGNGLAGFQGQSRDYTIDQIVPVEDVGDEYVVIEGNGNSTTERPMVMATEANTEVFINGALYTTLQNAGDYILIPNGNYRGTSHRNMYITSSKNVYVYQFLAGDGNEATVGMNFIPPLSCFFQKEVDLIPEVDRIGNTTYEGDIIVTTRTDAELTVNGNNISESPENVSGTMDWVTYRLDGYSGNVSIASTQPLAVGLFGFNGSAGFGGYYSGFGSIPKDSETKVCDLVLTDLFEQIQGNPDPGGAWTAPSGATHSGFFDPASDVLGVYNYYLDTGCAIIDVDLEITEVVTPKNSGNSNEIIVCLESNPLNLFSQLLGTPDTGGVWMDPDGIVFDGVFDPSTFVSGDYTYGFYDNLPCEPVENILNVRVSSEPETIEINRDTPLFSNRFATIEVNAEGGLGDYEYQLDEGFWQDEAIFEEVPSGTHTISVRDKNGCGNPLSETVDIVFYPSFFTPNGDNVNETWNIEGLNVSMEAELFIFDRYGALLAQIDPYASGWDGLHINGPLPSNDYWFLVNYTENATRKSFKSHFTLKR</sequence>
<dbReference type="AlphaFoldDB" id="A0A0Q1BJ43"/>
<name>A0A0Q1BJ43_9FLAO</name>
<dbReference type="Pfam" id="PF13585">
    <property type="entry name" value="CHU_C"/>
    <property type="match status" value="1"/>
</dbReference>
<evidence type="ECO:0000313" key="3">
    <source>
        <dbReference type="Proteomes" id="UP000050827"/>
    </source>
</evidence>
<gene>
    <name evidence="2" type="ORF">AAY42_12765</name>
</gene>
<proteinExistence type="predicted"/>
<dbReference type="PANTHER" id="PTHR46534:SF1">
    <property type="entry name" value="IGGFC-BINDING PROTEIN N-TERMINAL DOMAIN-CONTAINING PROTEIN"/>
    <property type="match status" value="1"/>
</dbReference>